<evidence type="ECO:0000313" key="2">
    <source>
        <dbReference type="EMBL" id="VBB45489.1"/>
    </source>
</evidence>
<dbReference type="SUPFAM" id="SSF56935">
    <property type="entry name" value="Porins"/>
    <property type="match status" value="2"/>
</dbReference>
<accession>A0A653AC59</accession>
<evidence type="ECO:0000256" key="1">
    <source>
        <dbReference type="SAM" id="SignalP"/>
    </source>
</evidence>
<feature type="chain" id="PRO_5024805175" evidence="1">
    <location>
        <begin position="24"/>
        <end position="671"/>
    </location>
</feature>
<proteinExistence type="predicted"/>
<protein>
    <submittedName>
        <fullName evidence="2">Putative Planctomycete cytochrome C</fullName>
    </submittedName>
</protein>
<organism evidence="2">
    <name type="scientific">Uncultured Desulfatiglans sp</name>
    <dbReference type="NCBI Taxonomy" id="1748965"/>
    <lineage>
        <taxon>Bacteria</taxon>
        <taxon>Pseudomonadati</taxon>
        <taxon>Thermodesulfobacteriota</taxon>
        <taxon>Desulfobacteria</taxon>
        <taxon>Desulfatiglandales</taxon>
        <taxon>Desulfatiglandaceae</taxon>
        <taxon>Desulfatiglans</taxon>
        <taxon>environmental samples</taxon>
    </lineage>
</organism>
<name>A0A653AC59_UNCDX</name>
<dbReference type="InterPro" id="IPR023614">
    <property type="entry name" value="Porin_dom_sf"/>
</dbReference>
<dbReference type="EMBL" id="UPXX01000029">
    <property type="protein sequence ID" value="VBB45489.1"/>
    <property type="molecule type" value="Genomic_DNA"/>
</dbReference>
<sequence>MAMGRHTARTATLLVLFLCGAGAAEGGASEGDHSWTFEMSPAAQYAIVDGDERKFSEDWWMPNGWMVGLERFFFKKPLGGGWTFNMEGHALFPGDDYRVDLLLEKAGYGFVRGRYGEYRKYFDDTGGFFHPFRIPAFSLDRDLQLDIGELALEFGITVPEWPEIAGGYERRFKKGEKSLLQWGSVAEDGLTRKIYPAYKEVDEKLDVFKVKVSHDISGIHLEDSARYERSRIDTGRFEQEFDIQSGEAESVSVYESSEYDALYNTLYLESRFHEKAYLSMGYLYNDLDGDAAFRMFTVPFGPEPFDKDWSTSLVDFEQESHVLNLNAMLGPIRDLSLQGGIQGEFIESRGRTKAELLETSFGGEVGSPETEGRSSVDRNGFDESIELRYGGIPYTALYAEGKWTQQEIDLFEDEFEDGVLAFERLTDSDVSRRRYTFGVSTSPIRRLTLSGHYRRSVRKNDYDHKIDSEESGYSAFIEKQEWTSDEIKAKIGARMTARLKGSLQYQFVDAKIDTASATQPPSLVESNGYKANIYSLSLTASPTAKMYVTGIFSYSDISSESFDNGAGSVVGYDGDVYSFIGTAGWSIGKNTDLTLEYLYSGSDNFQDNSEEGLPLGIDNDRHGLRLGCSRKINDQLKVRFKYGFYKYTEDSNNGIDDYRAHLLGLAFEYAF</sequence>
<feature type="signal peptide" evidence="1">
    <location>
        <begin position="1"/>
        <end position="23"/>
    </location>
</feature>
<dbReference type="AlphaFoldDB" id="A0A653AC59"/>
<dbReference type="Gene3D" id="2.40.160.10">
    <property type="entry name" value="Porin"/>
    <property type="match status" value="1"/>
</dbReference>
<keyword evidence="1" id="KW-0732">Signal</keyword>
<gene>
    <name evidence="2" type="ORF">TRIP_B350440</name>
</gene>
<reference evidence="2" key="1">
    <citation type="submission" date="2018-07" db="EMBL/GenBank/DDBJ databases">
        <authorList>
            <consortium name="Genoscope - CEA"/>
            <person name="William W."/>
        </authorList>
    </citation>
    <scope>NUCLEOTIDE SEQUENCE</scope>
    <source>
        <strain evidence="2">IK1</strain>
    </source>
</reference>